<comment type="caution">
    <text evidence="4">The sequence shown here is derived from an EMBL/GenBank/DDBJ whole genome shotgun (WGS) entry which is preliminary data.</text>
</comment>
<reference evidence="4 5" key="1">
    <citation type="submission" date="2018-07" db="EMBL/GenBank/DDBJ databases">
        <title>Pseudomonas laoshanensis sp. nov., isolated from soil.</title>
        <authorList>
            <person name="Sun J."/>
            <person name="Yu L."/>
            <person name="Wang M."/>
            <person name="Zhang C."/>
        </authorList>
    </citation>
    <scope>NUCLEOTIDE SEQUENCE [LARGE SCALE GENOMIC DNA]</scope>
    <source>
        <strain evidence="4 5">Y22</strain>
    </source>
</reference>
<feature type="compositionally biased region" description="Polar residues" evidence="1">
    <location>
        <begin position="180"/>
        <end position="195"/>
    </location>
</feature>
<dbReference type="RefSeq" id="WP_149332727.1">
    <property type="nucleotide sequence ID" value="NZ_QOVF01000003.1"/>
</dbReference>
<dbReference type="AlphaFoldDB" id="A0A7V7GT07"/>
<evidence type="ECO:0000256" key="1">
    <source>
        <dbReference type="SAM" id="MobiDB-lite"/>
    </source>
</evidence>
<evidence type="ECO:0000313" key="5">
    <source>
        <dbReference type="Proteomes" id="UP000463138"/>
    </source>
</evidence>
<dbReference type="EMBL" id="QOVF01000003">
    <property type="protein sequence ID" value="KAA0693860.1"/>
    <property type="molecule type" value="Genomic_DNA"/>
</dbReference>
<evidence type="ECO:0000259" key="3">
    <source>
        <dbReference type="Pfam" id="PF13511"/>
    </source>
</evidence>
<feature type="region of interest" description="Disordered" evidence="1">
    <location>
        <begin position="37"/>
        <end position="119"/>
    </location>
</feature>
<dbReference type="InterPro" id="IPR025392">
    <property type="entry name" value="DUF4124"/>
</dbReference>
<feature type="region of interest" description="Disordered" evidence="1">
    <location>
        <begin position="180"/>
        <end position="214"/>
    </location>
</feature>
<keyword evidence="2" id="KW-0732">Signal</keyword>
<feature type="compositionally biased region" description="Gly residues" evidence="1">
    <location>
        <begin position="202"/>
        <end position="214"/>
    </location>
</feature>
<proteinExistence type="predicted"/>
<dbReference type="InterPro" id="IPR013783">
    <property type="entry name" value="Ig-like_fold"/>
</dbReference>
<gene>
    <name evidence="4" type="ORF">DT594_11055</name>
</gene>
<accession>A0A7V7GT07</accession>
<name>A0A7V7GT07_9GAMM</name>
<dbReference type="Pfam" id="PF13511">
    <property type="entry name" value="DUF4124"/>
    <property type="match status" value="1"/>
</dbReference>
<feature type="compositionally biased region" description="Polar residues" evidence="1">
    <location>
        <begin position="102"/>
        <end position="115"/>
    </location>
</feature>
<evidence type="ECO:0000256" key="2">
    <source>
        <dbReference type="SAM" id="SignalP"/>
    </source>
</evidence>
<feature type="domain" description="DUF4124" evidence="3">
    <location>
        <begin position="12"/>
        <end position="64"/>
    </location>
</feature>
<organism evidence="4 5">
    <name type="scientific">Halopseudomonas laoshanensis</name>
    <dbReference type="NCBI Taxonomy" id="2268758"/>
    <lineage>
        <taxon>Bacteria</taxon>
        <taxon>Pseudomonadati</taxon>
        <taxon>Pseudomonadota</taxon>
        <taxon>Gammaproteobacteria</taxon>
        <taxon>Pseudomonadales</taxon>
        <taxon>Pseudomonadaceae</taxon>
        <taxon>Halopseudomonas</taxon>
    </lineage>
</organism>
<feature type="signal peptide" evidence="2">
    <location>
        <begin position="1"/>
        <end position="23"/>
    </location>
</feature>
<feature type="chain" id="PRO_5031477132" evidence="2">
    <location>
        <begin position="24"/>
        <end position="214"/>
    </location>
</feature>
<sequence>MPRSYLSLALGALLSLASVSALAQIYTWKDADGNTIYSDRPHPNAKTIELQPTNTVQPPPNPQASQGSNTSGNGNDDEQSSGRSYRDLQIASPANDEAIRSNEGTLSVTVNTDPPLSSGHLMRVVMDGELREEAVAGNGQATQTLNLNNVDRGSHTLAAVVYDARGNVVQSTAAITVHIQRTSVNQPGRTGSNQAPRPGNPNPGGGNSGGSGSN</sequence>
<dbReference type="Gene3D" id="2.60.40.10">
    <property type="entry name" value="Immunoglobulins"/>
    <property type="match status" value="1"/>
</dbReference>
<dbReference type="OrthoDB" id="6366673at2"/>
<feature type="compositionally biased region" description="Polar residues" evidence="1">
    <location>
        <begin position="64"/>
        <end position="74"/>
    </location>
</feature>
<dbReference type="Proteomes" id="UP000463138">
    <property type="component" value="Unassembled WGS sequence"/>
</dbReference>
<keyword evidence="5" id="KW-1185">Reference proteome</keyword>
<evidence type="ECO:0000313" key="4">
    <source>
        <dbReference type="EMBL" id="KAA0693860.1"/>
    </source>
</evidence>
<protein>
    <submittedName>
        <fullName evidence="4">DUF4124 domain-containing protein</fullName>
    </submittedName>
</protein>